<feature type="transmembrane region" description="Helical" evidence="6">
    <location>
        <begin position="169"/>
        <end position="192"/>
    </location>
</feature>
<feature type="region of interest" description="Disordered" evidence="5">
    <location>
        <begin position="1"/>
        <end position="33"/>
    </location>
</feature>
<evidence type="ECO:0000256" key="2">
    <source>
        <dbReference type="ARBA" id="ARBA00022692"/>
    </source>
</evidence>
<feature type="transmembrane region" description="Helical" evidence="6">
    <location>
        <begin position="198"/>
        <end position="221"/>
    </location>
</feature>
<keyword evidence="2 6" id="KW-0812">Transmembrane</keyword>
<dbReference type="AlphaFoldDB" id="A0A2W5ZW11"/>
<evidence type="ECO:0000313" key="8">
    <source>
        <dbReference type="Proteomes" id="UP000248724"/>
    </source>
</evidence>
<dbReference type="Pfam" id="PF01988">
    <property type="entry name" value="VIT1"/>
    <property type="match status" value="1"/>
</dbReference>
<feature type="transmembrane region" description="Helical" evidence="6">
    <location>
        <begin position="233"/>
        <end position="252"/>
    </location>
</feature>
<keyword evidence="3 6" id="KW-1133">Transmembrane helix</keyword>
<evidence type="ECO:0000256" key="5">
    <source>
        <dbReference type="SAM" id="MobiDB-lite"/>
    </source>
</evidence>
<accession>A0A2W5ZW11</accession>
<dbReference type="GO" id="GO:0030026">
    <property type="term" value="P:intracellular manganese ion homeostasis"/>
    <property type="evidence" value="ECO:0007669"/>
    <property type="project" value="InterPro"/>
</dbReference>
<reference evidence="7 8" key="1">
    <citation type="journal article" date="2017" name="Nature">
        <title>Atmospheric trace gases support primary production in Antarctic desert surface soil.</title>
        <authorList>
            <person name="Ji M."/>
            <person name="Greening C."/>
            <person name="Vanwonterghem I."/>
            <person name="Carere C.R."/>
            <person name="Bay S.K."/>
            <person name="Steen J.A."/>
            <person name="Montgomery K."/>
            <person name="Lines T."/>
            <person name="Beardall J."/>
            <person name="van Dorst J."/>
            <person name="Snape I."/>
            <person name="Stott M.B."/>
            <person name="Hugenholtz P."/>
            <person name="Ferrari B.C."/>
        </authorList>
    </citation>
    <scope>NUCLEOTIDE SEQUENCE [LARGE SCALE GENOMIC DNA]</scope>
    <source>
        <strain evidence="7">RRmetagenome_bin12</strain>
    </source>
</reference>
<name>A0A2W5ZW11_9BACT</name>
<dbReference type="EMBL" id="QHBU01000296">
    <property type="protein sequence ID" value="PZR77538.1"/>
    <property type="molecule type" value="Genomic_DNA"/>
</dbReference>
<evidence type="ECO:0000256" key="6">
    <source>
        <dbReference type="SAM" id="Phobius"/>
    </source>
</evidence>
<evidence type="ECO:0000256" key="3">
    <source>
        <dbReference type="ARBA" id="ARBA00022989"/>
    </source>
</evidence>
<dbReference type="Proteomes" id="UP000248724">
    <property type="component" value="Unassembled WGS sequence"/>
</dbReference>
<keyword evidence="4 6" id="KW-0472">Membrane</keyword>
<evidence type="ECO:0008006" key="9">
    <source>
        <dbReference type="Google" id="ProtNLM"/>
    </source>
</evidence>
<dbReference type="PANTHER" id="PTHR31851">
    <property type="entry name" value="FE(2+)/MN(2+) TRANSPORTER PCL1"/>
    <property type="match status" value="1"/>
</dbReference>
<evidence type="ECO:0000256" key="4">
    <source>
        <dbReference type="ARBA" id="ARBA00023136"/>
    </source>
</evidence>
<sequence length="255" mass="26072">MAQQSDDPPRPAGTSSPAEVVLPPPPEPHHRNVQGGAARAAVFGMSDGLVSNVALILGVAGAHPAAGVVRLAGLAGLIGGSVSMAAGEYISMTAQNELMERELEMERLELKRHPEYEHAELVQLYRSRGIDEAVAEDLARVLMRDPEVALETHAREELGIDPTSMGSPVAAAVSSFLAFAGGAVLPLLPWFFGAGTAAIVVSVVIGIVAALVVGAALASFTGRSASRSALRQLVWSAIPAAVTYAIGSGVGIGGG</sequence>
<dbReference type="GO" id="GO:0005384">
    <property type="term" value="F:manganese ion transmembrane transporter activity"/>
    <property type="evidence" value="ECO:0007669"/>
    <property type="project" value="InterPro"/>
</dbReference>
<dbReference type="InterPro" id="IPR008217">
    <property type="entry name" value="Ccc1_fam"/>
</dbReference>
<comment type="subcellular location">
    <subcellularLocation>
        <location evidence="1">Endomembrane system</location>
        <topology evidence="1">Multi-pass membrane protein</topology>
    </subcellularLocation>
</comment>
<protein>
    <recommendedName>
        <fullName evidence="9">VIT family protein</fullName>
    </recommendedName>
</protein>
<dbReference type="GO" id="GO:0012505">
    <property type="term" value="C:endomembrane system"/>
    <property type="evidence" value="ECO:0007669"/>
    <property type="project" value="UniProtKB-SubCell"/>
</dbReference>
<organism evidence="7 8">
    <name type="scientific">Candidatus Aeolococcus gillhamiae</name>
    <dbReference type="NCBI Taxonomy" id="3127015"/>
    <lineage>
        <taxon>Bacteria</taxon>
        <taxon>Bacillati</taxon>
        <taxon>Candidatus Dormiibacterota</taxon>
        <taxon>Candidatus Dormibacteria</taxon>
        <taxon>Candidatus Aeolococcales</taxon>
        <taxon>Candidatus Aeolococcaceae</taxon>
        <taxon>Candidatus Aeolococcus</taxon>
    </lineage>
</organism>
<comment type="caution">
    <text evidence="7">The sequence shown here is derived from an EMBL/GenBank/DDBJ whole genome shotgun (WGS) entry which is preliminary data.</text>
</comment>
<evidence type="ECO:0000313" key="7">
    <source>
        <dbReference type="EMBL" id="PZR77538.1"/>
    </source>
</evidence>
<evidence type="ECO:0000256" key="1">
    <source>
        <dbReference type="ARBA" id="ARBA00004127"/>
    </source>
</evidence>
<proteinExistence type="predicted"/>
<gene>
    <name evidence="7" type="ORF">DLM65_15490</name>
</gene>